<reference evidence="2 3" key="2">
    <citation type="journal article" date="2019" name="G3 (Bethesda)">
        <title>Hybrid Assembly of the Genome of the Entomopathogenic Nematode Steinernema carpocapsae Identifies the X-Chromosome.</title>
        <authorList>
            <person name="Serra L."/>
            <person name="Macchietto M."/>
            <person name="Macias-Munoz A."/>
            <person name="McGill C.J."/>
            <person name="Rodriguez I.M."/>
            <person name="Rodriguez B."/>
            <person name="Murad R."/>
            <person name="Mortazavi A."/>
        </authorList>
    </citation>
    <scope>NUCLEOTIDE SEQUENCE [LARGE SCALE GENOMIC DNA]</scope>
    <source>
        <strain evidence="2 3">ALL</strain>
    </source>
</reference>
<gene>
    <name evidence="2" type="ORF">L596_000524</name>
</gene>
<feature type="region of interest" description="Disordered" evidence="1">
    <location>
        <begin position="1"/>
        <end position="53"/>
    </location>
</feature>
<sequence>MSKPKPKMSQEASPSLQPAIPSSLLSPVPGGFAATTKPQIAHKSTHTPHGTRSICIPQNNVHLLKINLHLLFVEFNCVEQTKTSPRRNVPAAKRLRRNVPRRNVLLRVS</sequence>
<dbReference type="EMBL" id="AZBU02000001">
    <property type="protein sequence ID" value="TMS32717.1"/>
    <property type="molecule type" value="Genomic_DNA"/>
</dbReference>
<dbReference type="EMBL" id="CM016762">
    <property type="protein sequence ID" value="TMS32717.1"/>
    <property type="molecule type" value="Genomic_DNA"/>
</dbReference>
<evidence type="ECO:0000313" key="2">
    <source>
        <dbReference type="EMBL" id="TMS32717.1"/>
    </source>
</evidence>
<proteinExistence type="predicted"/>
<reference evidence="2 3" key="1">
    <citation type="journal article" date="2015" name="Genome Biol.">
        <title>Comparative genomics of Steinernema reveals deeply conserved gene regulatory networks.</title>
        <authorList>
            <person name="Dillman A.R."/>
            <person name="Macchietto M."/>
            <person name="Porter C.F."/>
            <person name="Rogers A."/>
            <person name="Williams B."/>
            <person name="Antoshechkin I."/>
            <person name="Lee M.M."/>
            <person name="Goodwin Z."/>
            <person name="Lu X."/>
            <person name="Lewis E.E."/>
            <person name="Goodrich-Blair H."/>
            <person name="Stock S.P."/>
            <person name="Adams B.J."/>
            <person name="Sternberg P.W."/>
            <person name="Mortazavi A."/>
        </authorList>
    </citation>
    <scope>NUCLEOTIDE SEQUENCE [LARGE SCALE GENOMIC DNA]</scope>
    <source>
        <strain evidence="2 3">ALL</strain>
    </source>
</reference>
<evidence type="ECO:0000313" key="3">
    <source>
        <dbReference type="Proteomes" id="UP000298663"/>
    </source>
</evidence>
<protein>
    <submittedName>
        <fullName evidence="2">Uncharacterized protein</fullName>
    </submittedName>
</protein>
<keyword evidence="3" id="KW-1185">Reference proteome</keyword>
<name>A0A4U8UKR0_STECR</name>
<comment type="caution">
    <text evidence="2">The sequence shown here is derived from an EMBL/GenBank/DDBJ whole genome shotgun (WGS) entry which is preliminary data.</text>
</comment>
<evidence type="ECO:0000256" key="1">
    <source>
        <dbReference type="SAM" id="MobiDB-lite"/>
    </source>
</evidence>
<organism evidence="2 3">
    <name type="scientific">Steinernema carpocapsae</name>
    <name type="common">Entomopathogenic nematode</name>
    <dbReference type="NCBI Taxonomy" id="34508"/>
    <lineage>
        <taxon>Eukaryota</taxon>
        <taxon>Metazoa</taxon>
        <taxon>Ecdysozoa</taxon>
        <taxon>Nematoda</taxon>
        <taxon>Chromadorea</taxon>
        <taxon>Rhabditida</taxon>
        <taxon>Tylenchina</taxon>
        <taxon>Panagrolaimomorpha</taxon>
        <taxon>Strongyloidoidea</taxon>
        <taxon>Steinernematidae</taxon>
        <taxon>Steinernema</taxon>
    </lineage>
</organism>
<accession>A0A4U8UKR0</accession>
<dbReference type="Proteomes" id="UP000298663">
    <property type="component" value="Chromosome X"/>
</dbReference>
<dbReference type="AlphaFoldDB" id="A0A4U8UKR0"/>